<dbReference type="GeneID" id="19115413"/>
<dbReference type="RefSeq" id="XP_007678359.1">
    <property type="nucleotide sequence ID" value="XM_007680169.1"/>
</dbReference>
<gene>
    <name evidence="1" type="ORF">BAUCODRAFT_550980</name>
</gene>
<dbReference type="KEGG" id="bcom:BAUCODRAFT_550980"/>
<dbReference type="EMBL" id="KB445558">
    <property type="protein sequence ID" value="EMC94530.1"/>
    <property type="molecule type" value="Genomic_DNA"/>
</dbReference>
<evidence type="ECO:0000313" key="1">
    <source>
        <dbReference type="EMBL" id="EMC94530.1"/>
    </source>
</evidence>
<protein>
    <submittedName>
        <fullName evidence="1">Uncharacterized protein</fullName>
    </submittedName>
</protein>
<accession>M2N6Y2</accession>
<reference evidence="1 2" key="1">
    <citation type="journal article" date="2012" name="PLoS Pathog.">
        <title>Diverse lifestyles and strategies of plant pathogenesis encoded in the genomes of eighteen Dothideomycetes fungi.</title>
        <authorList>
            <person name="Ohm R.A."/>
            <person name="Feau N."/>
            <person name="Henrissat B."/>
            <person name="Schoch C.L."/>
            <person name="Horwitz B.A."/>
            <person name="Barry K.W."/>
            <person name="Condon B.J."/>
            <person name="Copeland A.C."/>
            <person name="Dhillon B."/>
            <person name="Glaser F."/>
            <person name="Hesse C.N."/>
            <person name="Kosti I."/>
            <person name="LaButti K."/>
            <person name="Lindquist E.A."/>
            <person name="Lucas S."/>
            <person name="Salamov A.A."/>
            <person name="Bradshaw R.E."/>
            <person name="Ciuffetti L."/>
            <person name="Hamelin R.C."/>
            <person name="Kema G.H.J."/>
            <person name="Lawrence C."/>
            <person name="Scott J.A."/>
            <person name="Spatafora J.W."/>
            <person name="Turgeon B.G."/>
            <person name="de Wit P.J.G.M."/>
            <person name="Zhong S."/>
            <person name="Goodwin S.B."/>
            <person name="Grigoriev I.V."/>
        </authorList>
    </citation>
    <scope>NUCLEOTIDE SEQUENCE [LARGE SCALE GENOMIC DNA]</scope>
    <source>
        <strain evidence="1 2">UAMH 10762</strain>
    </source>
</reference>
<evidence type="ECO:0000313" key="2">
    <source>
        <dbReference type="Proteomes" id="UP000011761"/>
    </source>
</evidence>
<proteinExistence type="predicted"/>
<dbReference type="Proteomes" id="UP000011761">
    <property type="component" value="Unassembled WGS sequence"/>
</dbReference>
<keyword evidence="2" id="KW-1185">Reference proteome</keyword>
<dbReference type="HOGENOM" id="CLU_2133075_0_0_1"/>
<dbReference type="AlphaFoldDB" id="M2N6Y2"/>
<organism evidence="1 2">
    <name type="scientific">Baudoinia panamericana (strain UAMH 10762)</name>
    <name type="common">Angels' share fungus</name>
    <name type="synonym">Baudoinia compniacensis (strain UAMH 10762)</name>
    <dbReference type="NCBI Taxonomy" id="717646"/>
    <lineage>
        <taxon>Eukaryota</taxon>
        <taxon>Fungi</taxon>
        <taxon>Dikarya</taxon>
        <taxon>Ascomycota</taxon>
        <taxon>Pezizomycotina</taxon>
        <taxon>Dothideomycetes</taxon>
        <taxon>Dothideomycetidae</taxon>
        <taxon>Mycosphaerellales</taxon>
        <taxon>Teratosphaeriaceae</taxon>
        <taxon>Baudoinia</taxon>
    </lineage>
</organism>
<name>M2N6Y2_BAUPA</name>
<sequence length="113" mass="12135">MSLFVLRCCCSEKARVPGSEWPVSASFKVEGHALNRESLITAVSNSNSCSECSMETVGYSVMLVSAARQGKSTVCFTESHFFLPAEDHCSAPVSISTKVGLQSSKIAQYPCFA</sequence>